<dbReference type="EMBL" id="MN739669">
    <property type="protein sequence ID" value="QHT19763.1"/>
    <property type="molecule type" value="Genomic_DNA"/>
</dbReference>
<name>A0A6C0DU57_9ZZZZ</name>
<accession>A0A6C0DU57</accession>
<protein>
    <recommendedName>
        <fullName evidence="3">MORN repeat-containing protein</fullName>
    </recommendedName>
</protein>
<reference evidence="2" key="1">
    <citation type="journal article" date="2020" name="Nature">
        <title>Giant virus diversity and host interactions through global metagenomics.</title>
        <authorList>
            <person name="Schulz F."/>
            <person name="Roux S."/>
            <person name="Paez-Espino D."/>
            <person name="Jungbluth S."/>
            <person name="Walsh D.A."/>
            <person name="Denef V.J."/>
            <person name="McMahon K.D."/>
            <person name="Konstantinidis K.T."/>
            <person name="Eloe-Fadrosh E.A."/>
            <person name="Kyrpides N.C."/>
            <person name="Woyke T."/>
        </authorList>
    </citation>
    <scope>NUCLEOTIDE SEQUENCE</scope>
    <source>
        <strain evidence="2">GVMAG-M-3300023174-5</strain>
    </source>
</reference>
<organism evidence="2">
    <name type="scientific">viral metagenome</name>
    <dbReference type="NCBI Taxonomy" id="1070528"/>
    <lineage>
        <taxon>unclassified sequences</taxon>
        <taxon>metagenomes</taxon>
        <taxon>organismal metagenomes</taxon>
    </lineage>
</organism>
<feature type="compositionally biased region" description="Basic residues" evidence="1">
    <location>
        <begin position="294"/>
        <end position="312"/>
    </location>
</feature>
<evidence type="ECO:0000256" key="1">
    <source>
        <dbReference type="SAM" id="MobiDB-lite"/>
    </source>
</evidence>
<proteinExistence type="predicted"/>
<dbReference type="AlphaFoldDB" id="A0A6C0DU57"/>
<evidence type="ECO:0000313" key="2">
    <source>
        <dbReference type="EMBL" id="QHT19763.1"/>
    </source>
</evidence>
<feature type="region of interest" description="Disordered" evidence="1">
    <location>
        <begin position="214"/>
        <end position="237"/>
    </location>
</feature>
<feature type="region of interest" description="Disordered" evidence="1">
    <location>
        <begin position="1"/>
        <end position="32"/>
    </location>
</feature>
<feature type="compositionally biased region" description="Basic residues" evidence="1">
    <location>
        <begin position="1"/>
        <end position="23"/>
    </location>
</feature>
<evidence type="ECO:0008006" key="3">
    <source>
        <dbReference type="Google" id="ProtNLM"/>
    </source>
</evidence>
<sequence>MVRSRKTTFRKKSQRKAKQSRKQRGGENNLTWPLDERDRVFPDGKYKNFKILYTEEPINIPWPGMTGIGDYIGEYYLDKNGDPIMMGRGRLVYKEENPANGMHTIYDGYWTENKKDGAIDFEYRNGDNGYAEFDEDALTKPNKWHFAPTYNYADGRVYEGELVIKDGRAVPLDYDEVPPRTVFNFAPGPKDFLNYKGDYVELDKREAERGFRMSQDPNFVPPVPPNSPQRESVVVRRGPGLKSRLSQIKDSRLSAVESGPLDRAEELRQMRELASSQTGFKSLSRVSALPPIKSTRKGGKYRKRGKKTKRRR</sequence>
<feature type="region of interest" description="Disordered" evidence="1">
    <location>
        <begin position="272"/>
        <end position="312"/>
    </location>
</feature>
<feature type="compositionally biased region" description="Polar residues" evidence="1">
    <location>
        <begin position="274"/>
        <end position="285"/>
    </location>
</feature>